<protein>
    <recommendedName>
        <fullName evidence="2">Trichome birefringence-like C-terminal domain-containing protein</fullName>
    </recommendedName>
</protein>
<gene>
    <name evidence="3" type="ORF">JCGZ_08987</name>
</gene>
<dbReference type="InterPro" id="IPR029962">
    <property type="entry name" value="TBL"/>
</dbReference>
<sequence>MRTSCYRDSEYERLRWEAKGCEIPRFNGADMLGKPREKKVIIVGDSLNRNQWESLACLLYFAIPSSRADIDCLSGAYKVFKAKDYNCSVEFYWSPFLLELDEGKQANEVVPQRDNRSSAFSLEMALQDGKVS</sequence>
<evidence type="ECO:0000256" key="1">
    <source>
        <dbReference type="ARBA" id="ARBA00007727"/>
    </source>
</evidence>
<accession>A0A067KUM5</accession>
<dbReference type="AlphaFoldDB" id="A0A067KUM5"/>
<name>A0A067KUM5_JATCU</name>
<dbReference type="Pfam" id="PF13839">
    <property type="entry name" value="PC-Esterase"/>
    <property type="match status" value="1"/>
</dbReference>
<dbReference type="PANTHER" id="PTHR32285">
    <property type="entry name" value="PROTEIN TRICHOME BIREFRINGENCE-LIKE 9-RELATED"/>
    <property type="match status" value="1"/>
</dbReference>
<dbReference type="EMBL" id="KK914482">
    <property type="protein sequence ID" value="KDP35549.1"/>
    <property type="molecule type" value="Genomic_DNA"/>
</dbReference>
<proteinExistence type="inferred from homology"/>
<organism evidence="3 4">
    <name type="scientific">Jatropha curcas</name>
    <name type="common">Barbados nut</name>
    <dbReference type="NCBI Taxonomy" id="180498"/>
    <lineage>
        <taxon>Eukaryota</taxon>
        <taxon>Viridiplantae</taxon>
        <taxon>Streptophyta</taxon>
        <taxon>Embryophyta</taxon>
        <taxon>Tracheophyta</taxon>
        <taxon>Spermatophyta</taxon>
        <taxon>Magnoliopsida</taxon>
        <taxon>eudicotyledons</taxon>
        <taxon>Gunneridae</taxon>
        <taxon>Pentapetalae</taxon>
        <taxon>rosids</taxon>
        <taxon>fabids</taxon>
        <taxon>Malpighiales</taxon>
        <taxon>Euphorbiaceae</taxon>
        <taxon>Crotonoideae</taxon>
        <taxon>Jatropheae</taxon>
        <taxon>Jatropha</taxon>
    </lineage>
</organism>
<dbReference type="OrthoDB" id="737117at2759"/>
<feature type="domain" description="Trichome birefringence-like C-terminal" evidence="2">
    <location>
        <begin position="23"/>
        <end position="107"/>
    </location>
</feature>
<dbReference type="GO" id="GO:0005794">
    <property type="term" value="C:Golgi apparatus"/>
    <property type="evidence" value="ECO:0007669"/>
    <property type="project" value="TreeGrafter"/>
</dbReference>
<evidence type="ECO:0000259" key="2">
    <source>
        <dbReference type="Pfam" id="PF13839"/>
    </source>
</evidence>
<evidence type="ECO:0000313" key="3">
    <source>
        <dbReference type="EMBL" id="KDP35549.1"/>
    </source>
</evidence>
<comment type="similarity">
    <text evidence="1">Belongs to the PC-esterase family. TBL subfamily.</text>
</comment>
<reference evidence="3 4" key="1">
    <citation type="journal article" date="2014" name="PLoS ONE">
        <title>Global Analysis of Gene Expression Profiles in Physic Nut (Jatropha curcas L.) Seedlings Exposed to Salt Stress.</title>
        <authorList>
            <person name="Zhang L."/>
            <person name="Zhang C."/>
            <person name="Wu P."/>
            <person name="Chen Y."/>
            <person name="Li M."/>
            <person name="Jiang H."/>
            <person name="Wu G."/>
        </authorList>
    </citation>
    <scope>NUCLEOTIDE SEQUENCE [LARGE SCALE GENOMIC DNA]</scope>
    <source>
        <strain evidence="4">cv. GZQX0401</strain>
        <tissue evidence="3">Young leaves</tissue>
    </source>
</reference>
<dbReference type="Proteomes" id="UP000027138">
    <property type="component" value="Unassembled WGS sequence"/>
</dbReference>
<dbReference type="STRING" id="180498.A0A067KUM5"/>
<keyword evidence="4" id="KW-1185">Reference proteome</keyword>
<dbReference type="GO" id="GO:0016413">
    <property type="term" value="F:O-acetyltransferase activity"/>
    <property type="evidence" value="ECO:0007669"/>
    <property type="project" value="InterPro"/>
</dbReference>
<dbReference type="InterPro" id="IPR026057">
    <property type="entry name" value="TBL_C"/>
</dbReference>
<dbReference type="PANTHER" id="PTHR32285:SF38">
    <property type="entry name" value="OS01G0614300 PROTEIN"/>
    <property type="match status" value="1"/>
</dbReference>
<evidence type="ECO:0000313" key="4">
    <source>
        <dbReference type="Proteomes" id="UP000027138"/>
    </source>
</evidence>